<dbReference type="InterPro" id="IPR036397">
    <property type="entry name" value="RNaseH_sf"/>
</dbReference>
<feature type="compositionally biased region" description="Basic and acidic residues" evidence="8">
    <location>
        <begin position="88"/>
        <end position="100"/>
    </location>
</feature>
<dbReference type="EMBL" id="JABFTP020000185">
    <property type="protein sequence ID" value="KAL3288101.1"/>
    <property type="molecule type" value="Genomic_DNA"/>
</dbReference>
<dbReference type="InterPro" id="IPR003165">
    <property type="entry name" value="Piwi"/>
</dbReference>
<accession>A0ABD2PBE9</accession>
<keyword evidence="6" id="KW-0943">RNA-mediated gene silencing</keyword>
<dbReference type="SMART" id="SM00949">
    <property type="entry name" value="PAZ"/>
    <property type="match status" value="1"/>
</dbReference>
<comment type="subcellular location">
    <subcellularLocation>
        <location evidence="1">Cytoplasm</location>
    </subcellularLocation>
</comment>
<evidence type="ECO:0000256" key="2">
    <source>
        <dbReference type="ARBA" id="ARBA00022473"/>
    </source>
</evidence>
<dbReference type="CDD" id="cd04658">
    <property type="entry name" value="Piwi_piwi-like_Euk"/>
    <property type="match status" value="1"/>
</dbReference>
<evidence type="ECO:0008006" key="13">
    <source>
        <dbReference type="Google" id="ProtNLM"/>
    </source>
</evidence>
<feature type="region of interest" description="Disordered" evidence="8">
    <location>
        <begin position="1"/>
        <end position="129"/>
    </location>
</feature>
<dbReference type="Gene3D" id="3.40.50.2300">
    <property type="match status" value="1"/>
</dbReference>
<feature type="domain" description="Piwi" evidence="10">
    <location>
        <begin position="597"/>
        <end position="886"/>
    </location>
</feature>
<evidence type="ECO:0000256" key="4">
    <source>
        <dbReference type="ARBA" id="ARBA00022782"/>
    </source>
</evidence>
<feature type="domain" description="PAZ" evidence="9">
    <location>
        <begin position="321"/>
        <end position="432"/>
    </location>
</feature>
<dbReference type="SUPFAM" id="SSF53098">
    <property type="entry name" value="Ribonuclease H-like"/>
    <property type="match status" value="1"/>
</dbReference>
<dbReference type="PANTHER" id="PTHR22891">
    <property type="entry name" value="EUKARYOTIC TRANSLATION INITIATION FACTOR 2C"/>
    <property type="match status" value="1"/>
</dbReference>
<evidence type="ECO:0000256" key="1">
    <source>
        <dbReference type="ARBA" id="ARBA00004496"/>
    </source>
</evidence>
<evidence type="ECO:0000259" key="9">
    <source>
        <dbReference type="PROSITE" id="PS50821"/>
    </source>
</evidence>
<dbReference type="Pfam" id="PF02170">
    <property type="entry name" value="PAZ"/>
    <property type="match status" value="1"/>
</dbReference>
<comment type="similarity">
    <text evidence="7">Belongs to the argonaute family. Piwi subfamily.</text>
</comment>
<dbReference type="PROSITE" id="PS50822">
    <property type="entry name" value="PIWI"/>
    <property type="match status" value="1"/>
</dbReference>
<feature type="compositionally biased region" description="Basic residues" evidence="8">
    <location>
        <begin position="1"/>
        <end position="14"/>
    </location>
</feature>
<dbReference type="GO" id="GO:0140965">
    <property type="term" value="P:secondary piRNA processing"/>
    <property type="evidence" value="ECO:0007669"/>
    <property type="project" value="UniProtKB-ARBA"/>
</dbReference>
<dbReference type="Gene3D" id="2.170.260.10">
    <property type="entry name" value="paz domain"/>
    <property type="match status" value="1"/>
</dbReference>
<evidence type="ECO:0000256" key="5">
    <source>
        <dbReference type="ARBA" id="ARBA00022884"/>
    </source>
</evidence>
<keyword evidence="2" id="KW-0217">Developmental protein</keyword>
<evidence type="ECO:0000259" key="10">
    <source>
        <dbReference type="PROSITE" id="PS50822"/>
    </source>
</evidence>
<feature type="compositionally biased region" description="Low complexity" evidence="8">
    <location>
        <begin position="50"/>
        <end position="86"/>
    </location>
</feature>
<comment type="caution">
    <text evidence="11">The sequence shown here is derived from an EMBL/GenBank/DDBJ whole genome shotgun (WGS) entry which is preliminary data.</text>
</comment>
<dbReference type="Pfam" id="PF02171">
    <property type="entry name" value="Piwi"/>
    <property type="match status" value="1"/>
</dbReference>
<proteinExistence type="inferred from homology"/>
<gene>
    <name evidence="11" type="ORF">HHI36_002551</name>
</gene>
<evidence type="ECO:0000313" key="11">
    <source>
        <dbReference type="EMBL" id="KAL3288101.1"/>
    </source>
</evidence>
<keyword evidence="4" id="KW-0221">Differentiation</keyword>
<dbReference type="InterPro" id="IPR036085">
    <property type="entry name" value="PAZ_dom_sf"/>
</dbReference>
<dbReference type="SUPFAM" id="SSF101690">
    <property type="entry name" value="PAZ domain"/>
    <property type="match status" value="1"/>
</dbReference>
<dbReference type="InterPro" id="IPR003100">
    <property type="entry name" value="PAZ_dom"/>
</dbReference>
<evidence type="ECO:0000256" key="8">
    <source>
        <dbReference type="SAM" id="MobiDB-lite"/>
    </source>
</evidence>
<dbReference type="FunFam" id="2.170.260.10:FF:000003">
    <property type="entry name" value="Piwi-like RNA-mediated gene silencing 2"/>
    <property type="match status" value="1"/>
</dbReference>
<evidence type="ECO:0000256" key="6">
    <source>
        <dbReference type="ARBA" id="ARBA00023158"/>
    </source>
</evidence>
<dbReference type="SMART" id="SM00950">
    <property type="entry name" value="Piwi"/>
    <property type="match status" value="1"/>
</dbReference>
<dbReference type="Pfam" id="PF23278">
    <property type="entry name" value="Piwi_N"/>
    <property type="match status" value="1"/>
</dbReference>
<dbReference type="Gene3D" id="3.30.420.10">
    <property type="entry name" value="Ribonuclease H-like superfamily/Ribonuclease H"/>
    <property type="match status" value="1"/>
</dbReference>
<dbReference type="GO" id="GO:0030154">
    <property type="term" value="P:cell differentiation"/>
    <property type="evidence" value="ECO:0007669"/>
    <property type="project" value="UniProtKB-KW"/>
</dbReference>
<keyword evidence="5" id="KW-0694">RNA-binding</keyword>
<organism evidence="11 12">
    <name type="scientific">Cryptolaemus montrouzieri</name>
    <dbReference type="NCBI Taxonomy" id="559131"/>
    <lineage>
        <taxon>Eukaryota</taxon>
        <taxon>Metazoa</taxon>
        <taxon>Ecdysozoa</taxon>
        <taxon>Arthropoda</taxon>
        <taxon>Hexapoda</taxon>
        <taxon>Insecta</taxon>
        <taxon>Pterygota</taxon>
        <taxon>Neoptera</taxon>
        <taxon>Endopterygota</taxon>
        <taxon>Coleoptera</taxon>
        <taxon>Polyphaga</taxon>
        <taxon>Cucujiformia</taxon>
        <taxon>Coccinelloidea</taxon>
        <taxon>Coccinellidae</taxon>
        <taxon>Scymninae</taxon>
        <taxon>Scymnini</taxon>
        <taxon>Cryptolaemus</taxon>
    </lineage>
</organism>
<dbReference type="FunFam" id="3.30.420.10:FF:000014">
    <property type="entry name" value="Piwi-like RNA-mediated gene silencing 1"/>
    <property type="match status" value="1"/>
</dbReference>
<name>A0ABD2PBE9_9CUCU</name>
<dbReference type="Proteomes" id="UP001516400">
    <property type="component" value="Unassembled WGS sequence"/>
</dbReference>
<dbReference type="InterPro" id="IPR012337">
    <property type="entry name" value="RNaseH-like_sf"/>
</dbReference>
<dbReference type="CDD" id="cd02845">
    <property type="entry name" value="PAZ_piwi_like"/>
    <property type="match status" value="1"/>
</dbReference>
<evidence type="ECO:0000313" key="12">
    <source>
        <dbReference type="Proteomes" id="UP001516400"/>
    </source>
</evidence>
<dbReference type="PROSITE" id="PS50821">
    <property type="entry name" value="PAZ"/>
    <property type="match status" value="1"/>
</dbReference>
<dbReference type="GO" id="GO:0003723">
    <property type="term" value="F:RNA binding"/>
    <property type="evidence" value="ECO:0007669"/>
    <property type="project" value="UniProtKB-KW"/>
</dbReference>
<dbReference type="GO" id="GO:0005737">
    <property type="term" value="C:cytoplasm"/>
    <property type="evidence" value="ECO:0007669"/>
    <property type="project" value="UniProtKB-SubCell"/>
</dbReference>
<sequence>MEPRGRGRASKGGRARGEPSQQFVSRPGPQGGAPPPQGAWGRPQGPPPGQQMRHPQPQPAQQPQGAWGRPQGGQQQPQKPQLQGRGSRIGDDAGGSRRAMEVQLPGVTGAAGGQPSRDRGGGNGGVRGRMNRNEIIHTKPAHVQSKAGTSGTTIQLAANFFKIINKPDWCLHQYRVNFDPEIDDTRTKRKLIYVAYKQENDIGGFLFDGTVLYTPLILNPDPMERFADKDDVKVRITVKRVGELSWGDYHYLQVFNILIRKCLRLMELQLVGREYYDCNAQINIPDHRLCLWPGYHTSIRQYETSIMMNTELTFKVMRSDNVYDLLLNTVDRSGRSDMAAFQKKVIGSIVLTFYNNKTYRIDDIDFKTTPASTFPLNSGGQISYLEYYKKRYNINIQVPTQPMLVSRLKPREIGAGQKETLYLVPELCQLTGLTDDQRANFHLMSALAQHTRIGPAGRQGKLQEFVRKLTSKAEIMQEVRRWNLDVAKKLVEFPGRVLPPELIRAGQDVTFSAGNKADWTMSLRSNPMCVSARMDRMAVITPQNLSHPTEEFLKTLSKAASGMKWNIGNHKIFPIENDRSAAYLNKLEEVIGMNPTLIMCVLPTKTADRYNAIKKKCCVDRGVPSQVVVARNFRNKNVMSIATKIAIQLNCKIGGAPWTVHIPTKTLMVVGYDVCRDTANRGKSFGGMVASLNQSCTRYFSSVSEHQMEEELSNNFGSFMLLACQKYREVNGEFPRQICIFRDGVGEGQIPHVKDHEIKNIRDKLTSQIYTGDIPLKMAVVVVSKRINTRIFQGDNNPPPGTVVDNTITLPERYDYFIVSQCVNQGTVTPTSFNVIDDNMGLSPDNMQKLTYKMCHLYYNWSGTVRVPAPCQYAHKLAFLTAQSLHRPADRKLENLLYYL</sequence>
<reference evidence="11 12" key="1">
    <citation type="journal article" date="2021" name="BMC Biol.">
        <title>Horizontally acquired antibacterial genes associated with adaptive radiation of ladybird beetles.</title>
        <authorList>
            <person name="Li H.S."/>
            <person name="Tang X.F."/>
            <person name="Huang Y.H."/>
            <person name="Xu Z.Y."/>
            <person name="Chen M.L."/>
            <person name="Du X.Y."/>
            <person name="Qiu B.Y."/>
            <person name="Chen P.T."/>
            <person name="Zhang W."/>
            <person name="Slipinski A."/>
            <person name="Escalona H.E."/>
            <person name="Waterhouse R.M."/>
            <person name="Zwick A."/>
            <person name="Pang H."/>
        </authorList>
    </citation>
    <scope>NUCLEOTIDE SEQUENCE [LARGE SCALE GENOMIC DNA]</scope>
    <source>
        <strain evidence="11">SYSU2018</strain>
    </source>
</reference>
<dbReference type="AlphaFoldDB" id="A0ABD2PBE9"/>
<keyword evidence="3" id="KW-0963">Cytoplasm</keyword>
<evidence type="ECO:0000256" key="3">
    <source>
        <dbReference type="ARBA" id="ARBA00022490"/>
    </source>
</evidence>
<keyword evidence="12" id="KW-1185">Reference proteome</keyword>
<evidence type="ECO:0000256" key="7">
    <source>
        <dbReference type="ARBA" id="ARBA00038291"/>
    </source>
</evidence>
<protein>
    <recommendedName>
        <fullName evidence="13">Piwi</fullName>
    </recommendedName>
</protein>